<dbReference type="Pfam" id="PF00589">
    <property type="entry name" value="Phage_integrase"/>
    <property type="match status" value="1"/>
</dbReference>
<dbReference type="EMBL" id="AOHS01000044">
    <property type="protein sequence ID" value="ELY27789.1"/>
    <property type="molecule type" value="Genomic_DNA"/>
</dbReference>
<dbReference type="GO" id="GO:0015074">
    <property type="term" value="P:DNA integration"/>
    <property type="evidence" value="ECO:0007669"/>
    <property type="project" value="InterPro"/>
</dbReference>
<dbReference type="RefSeq" id="WP_004216017.1">
    <property type="nucleotide sequence ID" value="NC_013922.1"/>
</dbReference>
<keyword evidence="5" id="KW-1185">Reference proteome</keyword>
<sequence length="369" mass="43521">MSEEPENIVLVPEPSAKHLNPRQRVSYRNHRRNLVDWMLSEGKDPKRSIGYAHSTTRQRAYRLDTLYRKTWKAENRYTEKITPTHADAWMEELAETDYSQSYKHCCQKAVQTLFKWERHEFASAVEWEPKLSFASRSLHSPRDFLTRDERARVREAALEYRGIPDYNAVTPDEREHWWRYLAQRLGKPKDDVTVDEWEAANRWKIPSLLWTTLDVGLRPIEVRRATTSWIDAANSVVRIPKEDSAKNTEHWRCSLSDRTVMAVERWLEERGCREKYENTEQLWLTRFENPYSTGSLNRIFREICAEAGIAVADRDLTWYSIRHSVGTYMADELTMKAAAAQLRHRSIKSTVRYDRAPIEERKAALEQMG</sequence>
<reference evidence="5" key="1">
    <citation type="submission" date="2010-02" db="EMBL/GenBank/DDBJ databases">
        <title>Complete sequence of chromosome of Natrialba magadii ATCC 43099.</title>
        <authorList>
            <consortium name="US DOE Joint Genome Institute"/>
            <person name="Lucas S."/>
            <person name="Copeland A."/>
            <person name="Lapidus A."/>
            <person name="Cheng J.-F."/>
            <person name="Bruce D."/>
            <person name="Goodwin L."/>
            <person name="Pitluck S."/>
            <person name="Davenport K."/>
            <person name="Saunders E."/>
            <person name="Detter J.C."/>
            <person name="Han C."/>
            <person name="Tapia R."/>
            <person name="Land M."/>
            <person name="Hauser L."/>
            <person name="Kyrpides N."/>
            <person name="Mikhailova N."/>
            <person name="De Castro R.E."/>
            <person name="Maupin-Furlow J.A."/>
            <person name="Woyke T."/>
        </authorList>
    </citation>
    <scope>NUCLEOTIDE SEQUENCE [LARGE SCALE GENOMIC DNA]</scope>
    <source>
        <strain evidence="5">ATCC 43099 / DSM 3394 / CCM 3739 / CIP 104546 / IAM 13178 / JCM 8861 / NBRC 102185 / NCIMB 2190 / MS3</strain>
    </source>
</reference>
<dbReference type="Gene3D" id="1.10.443.10">
    <property type="entry name" value="Intergrase catalytic core"/>
    <property type="match status" value="1"/>
</dbReference>
<feature type="domain" description="Tyr recombinase" evidence="2">
    <location>
        <begin position="187"/>
        <end position="367"/>
    </location>
</feature>
<dbReference type="SUPFAM" id="SSF56349">
    <property type="entry name" value="DNA breaking-rejoining enzymes"/>
    <property type="match status" value="1"/>
</dbReference>
<dbReference type="GO" id="GO:0003677">
    <property type="term" value="F:DNA binding"/>
    <property type="evidence" value="ECO:0007669"/>
    <property type="project" value="InterPro"/>
</dbReference>
<reference evidence="3" key="4">
    <citation type="submission" date="2016-09" db="EMBL/GenBank/DDBJ databases">
        <authorList>
            <person name="Pfeiffer F."/>
        </authorList>
    </citation>
    <scope>NUCLEOTIDE SEQUENCE</scope>
    <source>
        <strain evidence="3">ATCC 43099</strain>
    </source>
</reference>
<dbReference type="AlphaFoldDB" id="D3SS01"/>
<gene>
    <name evidence="3" type="ordered locus">Nmag_3225</name>
    <name evidence="4" type="ORF">C500_14111</name>
</gene>
<dbReference type="InterPro" id="IPR011010">
    <property type="entry name" value="DNA_brk_join_enz"/>
</dbReference>
<dbReference type="Proteomes" id="UP000001879">
    <property type="component" value="Chromosome"/>
</dbReference>
<evidence type="ECO:0000256" key="1">
    <source>
        <dbReference type="ARBA" id="ARBA00023172"/>
    </source>
</evidence>
<accession>D3SS01</accession>
<dbReference type="InterPro" id="IPR002104">
    <property type="entry name" value="Integrase_catalytic"/>
</dbReference>
<evidence type="ECO:0000313" key="3">
    <source>
        <dbReference type="EMBL" id="ADD06775.1"/>
    </source>
</evidence>
<evidence type="ECO:0000313" key="4">
    <source>
        <dbReference type="EMBL" id="ELY27789.1"/>
    </source>
</evidence>
<reference evidence="4 6" key="3">
    <citation type="journal article" date="2014" name="PLoS Genet.">
        <title>Phylogenetically driven sequencing of extremely halophilic archaea reveals strategies for static and dynamic osmo-response.</title>
        <authorList>
            <person name="Becker E.A."/>
            <person name="Seitzer P.M."/>
            <person name="Tritt A."/>
            <person name="Larsen D."/>
            <person name="Krusor M."/>
            <person name="Yao A.I."/>
            <person name="Wu D."/>
            <person name="Madern D."/>
            <person name="Eisen J.A."/>
            <person name="Darling A.E."/>
            <person name="Facciotti M.T."/>
        </authorList>
    </citation>
    <scope>NUCLEOTIDE SEQUENCE [LARGE SCALE GENOMIC DNA]</scope>
    <source>
        <strain evidence="6">ATCC 43099 / DSM 3394 / CCM 3739 / CIP 104546 / IAM 13178 / JCM 8861 / NBRC 102185 / NCIMB 2190 / MS3</strain>
        <strain evidence="4">MS-3</strain>
    </source>
</reference>
<dbReference type="PROSITE" id="PS51898">
    <property type="entry name" value="TYR_RECOMBINASE"/>
    <property type="match status" value="1"/>
</dbReference>
<dbReference type="InterPro" id="IPR013762">
    <property type="entry name" value="Integrase-like_cat_sf"/>
</dbReference>
<dbReference type="EMBL" id="CP001932">
    <property type="protein sequence ID" value="ADD06775.1"/>
    <property type="molecule type" value="Genomic_DNA"/>
</dbReference>
<dbReference type="OrthoDB" id="330648at2157"/>
<evidence type="ECO:0000313" key="6">
    <source>
        <dbReference type="Proteomes" id="UP000011543"/>
    </source>
</evidence>
<protein>
    <submittedName>
        <fullName evidence="4">Integrase family protein</fullName>
    </submittedName>
    <submittedName>
        <fullName evidence="3">XerC/D-like integrase</fullName>
    </submittedName>
</protein>
<dbReference type="PaxDb" id="547559-Nmag_3225"/>
<dbReference type="STRING" id="547559.Nmag_3225"/>
<dbReference type="GO" id="GO:0006310">
    <property type="term" value="P:DNA recombination"/>
    <property type="evidence" value="ECO:0007669"/>
    <property type="project" value="UniProtKB-KW"/>
</dbReference>
<evidence type="ECO:0000313" key="5">
    <source>
        <dbReference type="Proteomes" id="UP000001879"/>
    </source>
</evidence>
<dbReference type="KEGG" id="nmg:Nmag_3225"/>
<dbReference type="PATRIC" id="fig|547559.17.peg.2794"/>
<reference evidence="3 5" key="2">
    <citation type="journal article" date="2012" name="BMC Genomics">
        <title>A comparative genomics perspective on the genetic content of the alkaliphilic haloarchaeon Natrialba magadii ATCC 43099T.</title>
        <authorList>
            <person name="Siddaramappa S."/>
            <person name="Challacombe J.F."/>
            <person name="Decastro R.E."/>
            <person name="Pfeiffer F."/>
            <person name="Sastre D.E."/>
            <person name="Gimenez M.I."/>
            <person name="Paggi R.A."/>
            <person name="Detter J.C."/>
            <person name="Davenport K.W."/>
            <person name="Goodwin L.A."/>
            <person name="Kyrpides N."/>
            <person name="Tapia R."/>
            <person name="Pitluck S."/>
            <person name="Lucas S."/>
            <person name="Woyke T."/>
            <person name="Maupin-Furlow J.A."/>
        </authorList>
    </citation>
    <scope>NUCLEOTIDE SEQUENCE [LARGE SCALE GENOMIC DNA]</scope>
    <source>
        <strain evidence="3">ATCC 43099</strain>
        <strain evidence="5">ATCC 43099 / DSM 3394 / CCM 3739 / CIP 104546 / IAM 13178 / JCM 8861 / NBRC 102185 / NCIMB 2190 / MS3</strain>
    </source>
</reference>
<organism evidence="3 5">
    <name type="scientific">Natrialba magadii (strain ATCC 43099 / DSM 3394 / CCM 3739 / CIP 104546 / IAM 13178 / JCM 8861 / NBRC 102185 / NCIMB 2190 / MS3)</name>
    <name type="common">Natronobacterium magadii</name>
    <dbReference type="NCBI Taxonomy" id="547559"/>
    <lineage>
        <taxon>Archaea</taxon>
        <taxon>Methanobacteriati</taxon>
        <taxon>Methanobacteriota</taxon>
        <taxon>Stenosarchaea group</taxon>
        <taxon>Halobacteria</taxon>
        <taxon>Halobacteriales</taxon>
        <taxon>Natrialbaceae</taxon>
        <taxon>Natrialba</taxon>
    </lineage>
</organism>
<proteinExistence type="predicted"/>
<dbReference type="Proteomes" id="UP000011543">
    <property type="component" value="Unassembled WGS sequence"/>
</dbReference>
<keyword evidence="1" id="KW-0233">DNA recombination</keyword>
<dbReference type="CDD" id="cd00397">
    <property type="entry name" value="DNA_BRE_C"/>
    <property type="match status" value="1"/>
</dbReference>
<name>D3SS01_NATMM</name>
<dbReference type="HOGENOM" id="CLU_053274_0_0_2"/>
<dbReference type="GeneID" id="8826089"/>
<dbReference type="eggNOG" id="arCOG01248">
    <property type="taxonomic scope" value="Archaea"/>
</dbReference>
<evidence type="ECO:0000259" key="2">
    <source>
        <dbReference type="PROSITE" id="PS51898"/>
    </source>
</evidence>